<evidence type="ECO:0000256" key="14">
    <source>
        <dbReference type="RuleBase" id="RU003448"/>
    </source>
</evidence>
<keyword evidence="8" id="KW-0547">Nucleotide-binding</keyword>
<evidence type="ECO:0000256" key="5">
    <source>
        <dbReference type="ARBA" id="ARBA00010122"/>
    </source>
</evidence>
<dbReference type="InterPro" id="IPR001048">
    <property type="entry name" value="Asp/Glu/Uridylate_kinase"/>
</dbReference>
<gene>
    <name evidence="18" type="primary">lysC_1</name>
    <name evidence="18" type="ORF">PAECIP111802_01016</name>
</gene>
<evidence type="ECO:0000256" key="2">
    <source>
        <dbReference type="ARBA" id="ARBA00004766"/>
    </source>
</evidence>
<evidence type="ECO:0000256" key="12">
    <source>
        <dbReference type="ARBA" id="ARBA00023154"/>
    </source>
</evidence>
<reference evidence="18 19" key="1">
    <citation type="submission" date="2021-06" db="EMBL/GenBank/DDBJ databases">
        <authorList>
            <person name="Criscuolo A."/>
        </authorList>
    </citation>
    <scope>NUCLEOTIDE SEQUENCE [LARGE SCALE GENOMIC DNA]</scope>
    <source>
        <strain evidence="19">CIP 111802</strain>
    </source>
</reference>
<keyword evidence="19" id="KW-1185">Reference proteome</keyword>
<evidence type="ECO:0000256" key="15">
    <source>
        <dbReference type="RuleBase" id="RU004249"/>
    </source>
</evidence>
<dbReference type="InterPro" id="IPR005260">
    <property type="entry name" value="Asp_kin_monofn"/>
</dbReference>
<evidence type="ECO:0000256" key="9">
    <source>
        <dbReference type="ARBA" id="ARBA00022777"/>
    </source>
</evidence>
<protein>
    <recommendedName>
        <fullName evidence="14">Aspartokinase</fullName>
        <ecNumber evidence="14">2.7.2.4</ecNumber>
    </recommendedName>
</protein>
<sequence>MKILVQKFGGTSLSTAEARAHVIEHIRDALQQQYKLVIVVSAMGRKGEPYATDTLLDWISHNGNRLPARERDMLLCCGELISAATLCSLLHAEGIPAVALTGAQAGFVTNDDYGNAQILSIRPDRILELLEQGNVVIVAGFQGASKSGDFTTLGRGGSDTSATALGAALQAELVDIFTDVGGILTADPRIVSEARPLSVVSYTEICNMAHLGAKVIHPRAVEVAMHANIPVRVRSTFTKDPGTLVTHTDAIKNDAGVHDRFVTGIANAANLTQIQVFAKEGSYDLQLGVFTAMAQQRISVDFINVNPSGVVYTVFDHEAQRAAETLQKLGYEPYLTPHCAKVSVIGGGMSGVPGIMANIVEALTSEDIQILQSADSHATIWVLVQGDDMAKAVRALHRQFALHR</sequence>
<keyword evidence="7 14" id="KW-0808">Transferase</keyword>
<evidence type="ECO:0000256" key="7">
    <source>
        <dbReference type="ARBA" id="ARBA00022679"/>
    </source>
</evidence>
<organism evidence="18 19">
    <name type="scientific">Paenibacillus allorhizosphaerae</name>
    <dbReference type="NCBI Taxonomy" id="2849866"/>
    <lineage>
        <taxon>Bacteria</taxon>
        <taxon>Bacillati</taxon>
        <taxon>Bacillota</taxon>
        <taxon>Bacilli</taxon>
        <taxon>Bacillales</taxon>
        <taxon>Paenibacillaceae</taxon>
        <taxon>Paenibacillus</taxon>
    </lineage>
</organism>
<evidence type="ECO:0000256" key="13">
    <source>
        <dbReference type="ARBA" id="ARBA00047872"/>
    </source>
</evidence>
<evidence type="ECO:0000256" key="11">
    <source>
        <dbReference type="ARBA" id="ARBA00022915"/>
    </source>
</evidence>
<dbReference type="EC" id="2.7.2.4" evidence="14"/>
<evidence type="ECO:0000313" key="19">
    <source>
        <dbReference type="Proteomes" id="UP000730618"/>
    </source>
</evidence>
<evidence type="ECO:0000256" key="4">
    <source>
        <dbReference type="ARBA" id="ARBA00005139"/>
    </source>
</evidence>
<evidence type="ECO:0000259" key="17">
    <source>
        <dbReference type="Pfam" id="PF13840"/>
    </source>
</evidence>
<dbReference type="Proteomes" id="UP000730618">
    <property type="component" value="Unassembled WGS sequence"/>
</dbReference>
<evidence type="ECO:0000256" key="8">
    <source>
        <dbReference type="ARBA" id="ARBA00022741"/>
    </source>
</evidence>
<dbReference type="PANTHER" id="PTHR21499">
    <property type="entry name" value="ASPARTATE KINASE"/>
    <property type="match status" value="1"/>
</dbReference>
<comment type="pathway">
    <text evidence="4 15">Amino-acid biosynthesis; L-threonine biosynthesis; L-threonine from L-aspartate: step 1/5.</text>
</comment>
<dbReference type="GO" id="GO:0004072">
    <property type="term" value="F:aspartate kinase activity"/>
    <property type="evidence" value="ECO:0007669"/>
    <property type="project" value="UniProtKB-EC"/>
</dbReference>
<name>A0ABN7THB9_9BACL</name>
<comment type="caution">
    <text evidence="18">The sequence shown here is derived from an EMBL/GenBank/DDBJ whole genome shotgun (WGS) entry which is preliminary data.</text>
</comment>
<dbReference type="PANTHER" id="PTHR21499:SF3">
    <property type="entry name" value="ASPARTOKINASE"/>
    <property type="match status" value="1"/>
</dbReference>
<evidence type="ECO:0000313" key="18">
    <source>
        <dbReference type="EMBL" id="CAG7624021.1"/>
    </source>
</evidence>
<keyword evidence="9 14" id="KW-0418">Kinase</keyword>
<accession>A0ABN7THB9</accession>
<dbReference type="PIRSF" id="PIRSF000726">
    <property type="entry name" value="Asp_kin"/>
    <property type="match status" value="1"/>
</dbReference>
<keyword evidence="6 15" id="KW-0028">Amino-acid biosynthesis</keyword>
<comment type="catalytic activity">
    <reaction evidence="13 14">
        <text>L-aspartate + ATP = 4-phospho-L-aspartate + ADP</text>
        <dbReference type="Rhea" id="RHEA:23776"/>
        <dbReference type="ChEBI" id="CHEBI:29991"/>
        <dbReference type="ChEBI" id="CHEBI:30616"/>
        <dbReference type="ChEBI" id="CHEBI:57535"/>
        <dbReference type="ChEBI" id="CHEBI:456216"/>
        <dbReference type="EC" id="2.7.2.4"/>
    </reaction>
</comment>
<keyword evidence="10" id="KW-0067">ATP-binding</keyword>
<evidence type="ECO:0000259" key="16">
    <source>
        <dbReference type="Pfam" id="PF00696"/>
    </source>
</evidence>
<feature type="domain" description="CASTOR ACT" evidence="17">
    <location>
        <begin position="337"/>
        <end position="398"/>
    </location>
</feature>
<dbReference type="PROSITE" id="PS00324">
    <property type="entry name" value="ASPARTOKINASE"/>
    <property type="match status" value="1"/>
</dbReference>
<dbReference type="Pfam" id="PF13840">
    <property type="entry name" value="ACT_7"/>
    <property type="match status" value="1"/>
</dbReference>
<dbReference type="InterPro" id="IPR001341">
    <property type="entry name" value="Asp_kinase"/>
</dbReference>
<dbReference type="NCBIfam" id="NF006068">
    <property type="entry name" value="PRK08210.1"/>
    <property type="match status" value="1"/>
</dbReference>
<dbReference type="NCBIfam" id="TIGR00656">
    <property type="entry name" value="asp_kin_monofn"/>
    <property type="match status" value="1"/>
</dbReference>
<feature type="domain" description="Aspartate/glutamate/uridylate kinase" evidence="16">
    <location>
        <begin position="2"/>
        <end position="235"/>
    </location>
</feature>
<dbReference type="NCBIfam" id="TIGR00657">
    <property type="entry name" value="asp_kinases"/>
    <property type="match status" value="1"/>
</dbReference>
<keyword evidence="12" id="KW-0457">Lysine biosynthesis</keyword>
<comment type="similarity">
    <text evidence="5 14">Belongs to the aspartokinase family.</text>
</comment>
<dbReference type="RefSeq" id="WP_218097356.1">
    <property type="nucleotide sequence ID" value="NZ_CAJVCE010000002.1"/>
</dbReference>
<dbReference type="InterPro" id="IPR018042">
    <property type="entry name" value="Aspartate_kinase_CS"/>
</dbReference>
<comment type="pathway">
    <text evidence="2 15">Amino-acid biosynthesis; L-lysine biosynthesis via DAP pathway; (S)-tetrahydrodipicolinate from L-aspartate: step 1/4.</text>
</comment>
<evidence type="ECO:0000256" key="6">
    <source>
        <dbReference type="ARBA" id="ARBA00022605"/>
    </source>
</evidence>
<evidence type="ECO:0000256" key="3">
    <source>
        <dbReference type="ARBA" id="ARBA00004986"/>
    </source>
</evidence>
<dbReference type="InterPro" id="IPR027795">
    <property type="entry name" value="CASTOR_ACT_dom"/>
</dbReference>
<comment type="function">
    <text evidence="1">Catalyzes the phosphorylation of the beta-carboxyl group of aspartic acid with ATP to yield 4-phospho-L-aspartate, which is involved in the branched biosynthetic pathway leading to the biosynthesis of amino acids threonine, isoleucine and methionine.</text>
</comment>
<dbReference type="Pfam" id="PF00696">
    <property type="entry name" value="AA_kinase"/>
    <property type="match status" value="1"/>
</dbReference>
<proteinExistence type="inferred from homology"/>
<dbReference type="EMBL" id="CAJVCE010000002">
    <property type="protein sequence ID" value="CAG7624021.1"/>
    <property type="molecule type" value="Genomic_DNA"/>
</dbReference>
<comment type="pathway">
    <text evidence="3 15">Amino-acid biosynthesis; L-methionine biosynthesis via de novo pathway; L-homoserine from L-aspartate: step 1/3.</text>
</comment>
<keyword evidence="11" id="KW-0220">Diaminopimelate biosynthesis</keyword>
<evidence type="ECO:0000256" key="1">
    <source>
        <dbReference type="ARBA" id="ARBA00003121"/>
    </source>
</evidence>
<evidence type="ECO:0000256" key="10">
    <source>
        <dbReference type="ARBA" id="ARBA00022840"/>
    </source>
</evidence>